<proteinExistence type="predicted"/>
<gene>
    <name evidence="1" type="ORF">EAI_15206</name>
</gene>
<protein>
    <submittedName>
        <fullName evidence="1">Uncharacterized protein</fullName>
    </submittedName>
</protein>
<dbReference type="EMBL" id="GL447386">
    <property type="protein sequence ID" value="EFN86492.1"/>
    <property type="molecule type" value="Genomic_DNA"/>
</dbReference>
<dbReference type="InParanoid" id="E2BCT8"/>
<name>E2BCT8_HARSA</name>
<keyword evidence="2" id="KW-1185">Reference proteome</keyword>
<organism evidence="2">
    <name type="scientific">Harpegnathos saltator</name>
    <name type="common">Jerdon's jumping ant</name>
    <dbReference type="NCBI Taxonomy" id="610380"/>
    <lineage>
        <taxon>Eukaryota</taxon>
        <taxon>Metazoa</taxon>
        <taxon>Ecdysozoa</taxon>
        <taxon>Arthropoda</taxon>
        <taxon>Hexapoda</taxon>
        <taxon>Insecta</taxon>
        <taxon>Pterygota</taxon>
        <taxon>Neoptera</taxon>
        <taxon>Endopterygota</taxon>
        <taxon>Hymenoptera</taxon>
        <taxon>Apocrita</taxon>
        <taxon>Aculeata</taxon>
        <taxon>Formicoidea</taxon>
        <taxon>Formicidae</taxon>
        <taxon>Ponerinae</taxon>
        <taxon>Ponerini</taxon>
        <taxon>Harpegnathos</taxon>
    </lineage>
</organism>
<evidence type="ECO:0000313" key="1">
    <source>
        <dbReference type="EMBL" id="EFN86492.1"/>
    </source>
</evidence>
<accession>E2BCT8</accession>
<sequence length="103" mass="11274">MPSMPVLDGHAPKNDVPGSCVPEGVLEGGVPEGVLEDGVPEGRFYHFRPARLGSTESTTFSADIDLRDHWILLSSYHGKVAVVVSTGECMLIYMYVTNLRMEH</sequence>
<dbReference type="Proteomes" id="UP000008237">
    <property type="component" value="Unassembled WGS sequence"/>
</dbReference>
<evidence type="ECO:0000313" key="2">
    <source>
        <dbReference type="Proteomes" id="UP000008237"/>
    </source>
</evidence>
<dbReference type="AlphaFoldDB" id="E2BCT8"/>
<reference evidence="1 2" key="1">
    <citation type="journal article" date="2010" name="Science">
        <title>Genomic comparison of the ants Camponotus floridanus and Harpegnathos saltator.</title>
        <authorList>
            <person name="Bonasio R."/>
            <person name="Zhang G."/>
            <person name="Ye C."/>
            <person name="Mutti N.S."/>
            <person name="Fang X."/>
            <person name="Qin N."/>
            <person name="Donahue G."/>
            <person name="Yang P."/>
            <person name="Li Q."/>
            <person name="Li C."/>
            <person name="Zhang P."/>
            <person name="Huang Z."/>
            <person name="Berger S.L."/>
            <person name="Reinberg D."/>
            <person name="Wang J."/>
            <person name="Liebig J."/>
        </authorList>
    </citation>
    <scope>NUCLEOTIDE SEQUENCE [LARGE SCALE GENOMIC DNA]</scope>
    <source>
        <strain evidence="1 2">R22 G/1</strain>
    </source>
</reference>